<dbReference type="GO" id="GO:0004693">
    <property type="term" value="F:cyclin-dependent protein serine/threonine kinase activity"/>
    <property type="evidence" value="ECO:0007669"/>
    <property type="project" value="UniProtKB-EC"/>
</dbReference>
<feature type="compositionally biased region" description="Pro residues" evidence="13">
    <location>
        <begin position="346"/>
        <end position="367"/>
    </location>
</feature>
<dbReference type="GO" id="GO:0008353">
    <property type="term" value="F:RNA polymerase II CTD heptapeptide repeat kinase activity"/>
    <property type="evidence" value="ECO:0007669"/>
    <property type="project" value="UniProtKB-EC"/>
</dbReference>
<dbReference type="PANTHER" id="PTHR24056">
    <property type="entry name" value="CELL DIVISION PROTEIN KINASE"/>
    <property type="match status" value="1"/>
</dbReference>
<evidence type="ECO:0000256" key="9">
    <source>
        <dbReference type="ARBA" id="ARBA00047811"/>
    </source>
</evidence>
<feature type="region of interest" description="Disordered" evidence="13">
    <location>
        <begin position="754"/>
        <end position="946"/>
    </location>
</feature>
<feature type="binding site" evidence="12">
    <location>
        <position position="458"/>
    </location>
    <ligand>
        <name>ATP</name>
        <dbReference type="ChEBI" id="CHEBI:30616"/>
    </ligand>
</feature>
<dbReference type="STRING" id="1381753.V2XU21"/>
<evidence type="ECO:0000256" key="10">
    <source>
        <dbReference type="ARBA" id="ARBA00048367"/>
    </source>
</evidence>
<accession>V2XU21</accession>
<feature type="compositionally biased region" description="Basic and acidic residues" evidence="13">
    <location>
        <begin position="369"/>
        <end position="395"/>
    </location>
</feature>
<evidence type="ECO:0000256" key="1">
    <source>
        <dbReference type="ARBA" id="ARBA00004123"/>
    </source>
</evidence>
<dbReference type="Gene3D" id="1.10.510.10">
    <property type="entry name" value="Transferase(Phosphotransferase) domain 1"/>
    <property type="match status" value="1"/>
</dbReference>
<comment type="catalytic activity">
    <reaction evidence="11">
        <text>[DNA-directed RNA polymerase] + ATP = phospho-[DNA-directed RNA polymerase] + ADP + H(+)</text>
        <dbReference type="Rhea" id="RHEA:10216"/>
        <dbReference type="Rhea" id="RHEA-COMP:11321"/>
        <dbReference type="Rhea" id="RHEA-COMP:11322"/>
        <dbReference type="ChEBI" id="CHEBI:15378"/>
        <dbReference type="ChEBI" id="CHEBI:30616"/>
        <dbReference type="ChEBI" id="CHEBI:43176"/>
        <dbReference type="ChEBI" id="CHEBI:68546"/>
        <dbReference type="ChEBI" id="CHEBI:456216"/>
        <dbReference type="EC" id="2.7.11.23"/>
    </reaction>
</comment>
<name>V2XU21_MONRO</name>
<feature type="compositionally biased region" description="Gly residues" evidence="13">
    <location>
        <begin position="853"/>
        <end position="862"/>
    </location>
</feature>
<comment type="catalytic activity">
    <reaction evidence="10">
        <text>L-seryl-[protein] + ATP = O-phospho-L-seryl-[protein] + ADP + H(+)</text>
        <dbReference type="Rhea" id="RHEA:17989"/>
        <dbReference type="Rhea" id="RHEA-COMP:9863"/>
        <dbReference type="Rhea" id="RHEA-COMP:11604"/>
        <dbReference type="ChEBI" id="CHEBI:15378"/>
        <dbReference type="ChEBI" id="CHEBI:29999"/>
        <dbReference type="ChEBI" id="CHEBI:30616"/>
        <dbReference type="ChEBI" id="CHEBI:83421"/>
        <dbReference type="ChEBI" id="CHEBI:456216"/>
        <dbReference type="EC" id="2.7.11.22"/>
    </reaction>
</comment>
<dbReference type="FunFam" id="1.10.510.10:FF:000415">
    <property type="entry name" value="CMGC/CDK/CRK7 protein kinase, variant"/>
    <property type="match status" value="1"/>
</dbReference>
<dbReference type="KEGG" id="mrr:Moror_7137"/>
<comment type="similarity">
    <text evidence="2">Belongs to the protein kinase superfamily. CMGC Ser/Thr protein kinase family. CDC2/CDKX subfamily.</text>
</comment>
<feature type="compositionally biased region" description="Pro residues" evidence="13">
    <location>
        <begin position="800"/>
        <end position="842"/>
    </location>
</feature>
<feature type="domain" description="Protein kinase" evidence="14">
    <location>
        <begin position="429"/>
        <end position="733"/>
    </location>
</feature>
<dbReference type="InterPro" id="IPR017441">
    <property type="entry name" value="Protein_kinase_ATP_BS"/>
</dbReference>
<dbReference type="PROSITE" id="PS00107">
    <property type="entry name" value="PROTEIN_KINASE_ATP"/>
    <property type="match status" value="1"/>
</dbReference>
<keyword evidence="3" id="KW-0723">Serine/threonine-protein kinase</keyword>
<evidence type="ECO:0000256" key="4">
    <source>
        <dbReference type="ARBA" id="ARBA00022679"/>
    </source>
</evidence>
<evidence type="ECO:0000256" key="11">
    <source>
        <dbReference type="ARBA" id="ARBA00049280"/>
    </source>
</evidence>
<dbReference type="SUPFAM" id="SSF56112">
    <property type="entry name" value="Protein kinase-like (PK-like)"/>
    <property type="match status" value="1"/>
</dbReference>
<feature type="compositionally biased region" description="Pro residues" evidence="13">
    <location>
        <begin position="764"/>
        <end position="778"/>
    </location>
</feature>
<dbReference type="HOGENOM" id="CLU_008091_2_0_1"/>
<dbReference type="PROSITE" id="PS50011">
    <property type="entry name" value="PROTEIN_KINASE_DOM"/>
    <property type="match status" value="1"/>
</dbReference>
<keyword evidence="4" id="KW-0808">Transferase</keyword>
<organism evidence="15 16">
    <name type="scientific">Moniliophthora roreri (strain MCA 2997)</name>
    <name type="common">Cocoa frosty pod rot fungus</name>
    <name type="synonym">Crinipellis roreri</name>
    <dbReference type="NCBI Taxonomy" id="1381753"/>
    <lineage>
        <taxon>Eukaryota</taxon>
        <taxon>Fungi</taxon>
        <taxon>Dikarya</taxon>
        <taxon>Basidiomycota</taxon>
        <taxon>Agaricomycotina</taxon>
        <taxon>Agaricomycetes</taxon>
        <taxon>Agaricomycetidae</taxon>
        <taxon>Agaricales</taxon>
        <taxon>Marasmiineae</taxon>
        <taxon>Marasmiaceae</taxon>
        <taxon>Moniliophthora</taxon>
    </lineage>
</organism>
<dbReference type="InterPro" id="IPR008271">
    <property type="entry name" value="Ser/Thr_kinase_AS"/>
</dbReference>
<evidence type="ECO:0000259" key="14">
    <source>
        <dbReference type="PROSITE" id="PS50011"/>
    </source>
</evidence>
<feature type="compositionally biased region" description="Polar residues" evidence="13">
    <location>
        <begin position="77"/>
        <end position="91"/>
    </location>
</feature>
<dbReference type="InterPro" id="IPR050108">
    <property type="entry name" value="CDK"/>
</dbReference>
<feature type="compositionally biased region" description="Basic and acidic residues" evidence="13">
    <location>
        <begin position="219"/>
        <end position="234"/>
    </location>
</feature>
<sequence>MFSPLSSKRRTSRSPDPRPSKRQAPSTPEEGEVDDGGPSQQTQTPQLVHASLPPKPVTDTSKSKAKVKFPFKTKKTQAPSEGIQNVFLSRNSPPPRGSYERDDDMRYGRDVELKDRRNGSRPGRGDHWEPGAGSRRDRRSRSRSRSYSPPEKHRLPSRRTPEPAFSPPRGRGYDREDRRDYWRRGGDRDRDLDYRDRDRRRYDYDDDDRYYRPQSYSSRRGDDYDRGHRDDYYPRRRSNSRGRREYDSYRPVSPDKNPPDFARTPPGQPPPPSPSQKSSTLPSERTVEPAPAQPLPPPPASFDGPPPPPPRTPPPVPPPDSRTAHLDKLKPAGLPEKPKALYIPVNPVPTRPPQAPRDAHSPPPLRHPAPTDRYKKPDGGGRDAYSKSAPKEPPRIRIVKRRPAYQPSKKEEMQRFGRLLKGCGMQEDYEATTKLGEGTFGEVHKAVQKATGKAVALKRILMHNEKEGMPVTALREIKILKAMSHPCIIEILDMFIVRSTDTDPMSVYMVFPYMDHDLAGLLENERVKLQPSHIKLYMKQLLEGTAYMHRNHILHRDMKAANLLISNTGSLRIADFGLARTYEHGRPLDAHRNWDRLNTKERKYTNCVVTRWYRPPELLMGARNYGDEVDIWGIGCILGEMFNRRPILPGNSDIDQLERIWQLCGTPNQHSWPNFDQLPGCEGIKRWNTTYPRKIRQAYEVVGQETCDLLDKLLTCNPQERITAEEALNHDYFWTDPLPADPKSLPIYEASHEFDKRSQRMHQRPPPAAVVLPPPLPPPHRHEPQHRAMAIPHFNNRGPGGPPGPGPPPAGYPPGPPPIHYTGGPPPGVYSMPHPPPGPGPPGSRFDARSYGPPGGGGGGFPPRGPPPLMRNGPYNGGGGRNDPRQNRPPPRNSGPGPKLSAPGLPQRPADPQGRNAAPPMRGGDLDADRDRRGPNGDASGSLNYD</sequence>
<evidence type="ECO:0000256" key="12">
    <source>
        <dbReference type="PROSITE-ProRule" id="PRU10141"/>
    </source>
</evidence>
<keyword evidence="7 12" id="KW-0067">ATP-binding</keyword>
<evidence type="ECO:0000256" key="8">
    <source>
        <dbReference type="ARBA" id="ARBA00023242"/>
    </source>
</evidence>
<evidence type="ECO:0000256" key="6">
    <source>
        <dbReference type="ARBA" id="ARBA00022777"/>
    </source>
</evidence>
<feature type="compositionally biased region" description="Basic residues" evidence="13">
    <location>
        <begin position="63"/>
        <end position="75"/>
    </location>
</feature>
<feature type="compositionally biased region" description="Basic and acidic residues" evidence="13">
    <location>
        <begin position="924"/>
        <end position="935"/>
    </location>
</feature>
<dbReference type="PANTHER" id="PTHR24056:SF233">
    <property type="entry name" value="CYCLIN-DEPENDENT KINASE 9"/>
    <property type="match status" value="1"/>
</dbReference>
<dbReference type="Gene3D" id="3.30.200.20">
    <property type="entry name" value="Phosphorylase Kinase, domain 1"/>
    <property type="match status" value="1"/>
</dbReference>
<feature type="compositionally biased region" description="Basic and acidic residues" evidence="13">
    <location>
        <begin position="98"/>
        <end position="129"/>
    </location>
</feature>
<feature type="region of interest" description="Disordered" evidence="13">
    <location>
        <begin position="1"/>
        <end position="412"/>
    </location>
</feature>
<keyword evidence="5 12" id="KW-0547">Nucleotide-binding</keyword>
<evidence type="ECO:0000256" key="7">
    <source>
        <dbReference type="ARBA" id="ARBA00022840"/>
    </source>
</evidence>
<dbReference type="GO" id="GO:0005524">
    <property type="term" value="F:ATP binding"/>
    <property type="evidence" value="ECO:0007669"/>
    <property type="project" value="UniProtKB-UniRule"/>
</dbReference>
<dbReference type="PROSITE" id="PS00108">
    <property type="entry name" value="PROTEIN_KINASE_ST"/>
    <property type="match status" value="1"/>
</dbReference>
<feature type="compositionally biased region" description="Basic and acidic residues" evidence="13">
    <location>
        <begin position="171"/>
        <end position="203"/>
    </location>
</feature>
<evidence type="ECO:0000256" key="3">
    <source>
        <dbReference type="ARBA" id="ARBA00022527"/>
    </source>
</evidence>
<dbReference type="FunFam" id="3.30.200.20:FF:000124">
    <property type="entry name" value="Cyclin-dependent kinase 4"/>
    <property type="match status" value="1"/>
</dbReference>
<reference evidence="15 16" key="1">
    <citation type="journal article" date="2014" name="BMC Genomics">
        <title>Genome and secretome analysis of the hemibiotrophic fungal pathogen, Moniliophthora roreri, which causes frosty pod rot disease of cacao: mechanisms of the biotrophic and necrotrophic phases.</title>
        <authorList>
            <person name="Meinhardt L.W."/>
            <person name="Costa G.G.L."/>
            <person name="Thomazella D.P.T."/>
            <person name="Teixeira P.J.P.L."/>
            <person name="Carazzolle M.F."/>
            <person name="Schuster S.C."/>
            <person name="Carlson J.E."/>
            <person name="Guiltinan M.J."/>
            <person name="Mieczkowski P."/>
            <person name="Farmer A."/>
            <person name="Ramaraj T."/>
            <person name="Crozier J."/>
            <person name="Davis R.E."/>
            <person name="Shao J."/>
            <person name="Melnick R.L."/>
            <person name="Pereira G.A.G."/>
            <person name="Bailey B.A."/>
        </authorList>
    </citation>
    <scope>NUCLEOTIDE SEQUENCE [LARGE SCALE GENOMIC DNA]</scope>
    <source>
        <strain evidence="15 16">MCA 2997</strain>
    </source>
</reference>
<gene>
    <name evidence="15" type="ORF">Moror_7137</name>
</gene>
<keyword evidence="8" id="KW-0539">Nucleus</keyword>
<proteinExistence type="inferred from homology"/>
<dbReference type="Pfam" id="PF00069">
    <property type="entry name" value="Pkinase"/>
    <property type="match status" value="1"/>
</dbReference>
<comment type="subcellular location">
    <subcellularLocation>
        <location evidence="1">Nucleus</location>
    </subcellularLocation>
</comment>
<protein>
    <submittedName>
        <fullName evidence="15">Cmgc cdk cdk9 protein kinase</fullName>
    </submittedName>
</protein>
<evidence type="ECO:0000313" key="16">
    <source>
        <dbReference type="Proteomes" id="UP000017559"/>
    </source>
</evidence>
<dbReference type="InterPro" id="IPR011009">
    <property type="entry name" value="Kinase-like_dom_sf"/>
</dbReference>
<keyword evidence="6 15" id="KW-0418">Kinase</keyword>
<dbReference type="Proteomes" id="UP000017559">
    <property type="component" value="Unassembled WGS sequence"/>
</dbReference>
<evidence type="ECO:0000256" key="13">
    <source>
        <dbReference type="SAM" id="MobiDB-lite"/>
    </source>
</evidence>
<evidence type="ECO:0000256" key="2">
    <source>
        <dbReference type="ARBA" id="ARBA00006485"/>
    </source>
</evidence>
<comment type="caution">
    <text evidence="15">The sequence shown here is derived from an EMBL/GenBank/DDBJ whole genome shotgun (WGS) entry which is preliminary data.</text>
</comment>
<dbReference type="EMBL" id="AWSO01000050">
    <property type="protein sequence ID" value="ESK96351.1"/>
    <property type="molecule type" value="Genomic_DNA"/>
</dbReference>
<dbReference type="SMART" id="SM00220">
    <property type="entry name" value="S_TKc"/>
    <property type="match status" value="1"/>
</dbReference>
<feature type="compositionally biased region" description="Pro residues" evidence="13">
    <location>
        <begin position="291"/>
        <end position="320"/>
    </location>
</feature>
<evidence type="ECO:0000256" key="5">
    <source>
        <dbReference type="ARBA" id="ARBA00022741"/>
    </source>
</evidence>
<dbReference type="GO" id="GO:0005634">
    <property type="term" value="C:nucleus"/>
    <property type="evidence" value="ECO:0007669"/>
    <property type="project" value="UniProtKB-SubCell"/>
</dbReference>
<dbReference type="OrthoDB" id="28397at2759"/>
<keyword evidence="16" id="KW-1185">Reference proteome</keyword>
<dbReference type="PRINTS" id="PR01217">
    <property type="entry name" value="PRICHEXTENSN"/>
</dbReference>
<dbReference type="InterPro" id="IPR000719">
    <property type="entry name" value="Prot_kinase_dom"/>
</dbReference>
<evidence type="ECO:0000313" key="15">
    <source>
        <dbReference type="EMBL" id="ESK96351.1"/>
    </source>
</evidence>
<comment type="catalytic activity">
    <reaction evidence="9">
        <text>L-threonyl-[protein] + ATP = O-phospho-L-threonyl-[protein] + ADP + H(+)</text>
        <dbReference type="Rhea" id="RHEA:46608"/>
        <dbReference type="Rhea" id="RHEA-COMP:11060"/>
        <dbReference type="Rhea" id="RHEA-COMP:11605"/>
        <dbReference type="ChEBI" id="CHEBI:15378"/>
        <dbReference type="ChEBI" id="CHEBI:30013"/>
        <dbReference type="ChEBI" id="CHEBI:30616"/>
        <dbReference type="ChEBI" id="CHEBI:61977"/>
        <dbReference type="ChEBI" id="CHEBI:456216"/>
        <dbReference type="EC" id="2.7.11.22"/>
    </reaction>
</comment>
<dbReference type="AlphaFoldDB" id="V2XU21"/>